<dbReference type="Pfam" id="PF00080">
    <property type="entry name" value="Sod_Cu"/>
    <property type="match status" value="1"/>
</dbReference>
<dbReference type="PROSITE" id="PS00087">
    <property type="entry name" value="SOD_CU_ZN_1"/>
    <property type="match status" value="1"/>
</dbReference>
<dbReference type="Gene3D" id="3.20.20.70">
    <property type="entry name" value="Aldolase class I"/>
    <property type="match status" value="1"/>
</dbReference>
<dbReference type="GO" id="GO:0004784">
    <property type="term" value="F:superoxide dismutase activity"/>
    <property type="evidence" value="ECO:0007669"/>
    <property type="project" value="UniProtKB-EC"/>
</dbReference>
<sequence>MGFTGASALGWDNGIVLAPMGADISGSKLVAAVANAGGIGLLASPVNMYEMTLKLIKDTKKLTTKPFGAGILLGFEQTNTTVKAIFEEKLACMQVYWGDYTKEMVDEAHKNGVKVLHQLGSVADAEKAIAAGVDCIIAQGVEAGGHVIGNVCITLPQRHIVIALVPRIVDLVGDRNISVVAAGSIADPRGFVAALALGAKGVCMGTRFIATKESYANDYYKQQLLHYTEADTDYTDLYSRATWTAPTRVLNTPFHQKWKPVPQDVSNNEEQPIVGYSIIHGGETILRRFAGQVANQTTAGELENMVMYGGQGVGLVTQILPAGDIIKSFIEGAQKIIKELGGRSQVKPIKAVVLLKSTEGVTGTIYFTQEGDGPTNVTGSISGLKPGLHGFHIHALGDTTNGCMSTGPHFNPAGKDHGAPEDETRHAGDLGNLIVGKDGKVEVKIVDKQIPLTGPNSIIGRAVVVHADPDDLGKGGHELSKTTGNAGARIACGIIGLQAN</sequence>
<evidence type="ECO:0000256" key="11">
    <source>
        <dbReference type="ARBA" id="ARBA00023008"/>
    </source>
</evidence>
<dbReference type="PANTHER" id="PTHR32332:SF20">
    <property type="entry name" value="2-NITROPROPANE DIOXYGENASE-LIKE PROTEIN"/>
    <property type="match status" value="1"/>
</dbReference>
<evidence type="ECO:0000256" key="9">
    <source>
        <dbReference type="ARBA" id="ARBA00022862"/>
    </source>
</evidence>
<evidence type="ECO:0000256" key="4">
    <source>
        <dbReference type="ARBA" id="ARBA00012682"/>
    </source>
</evidence>
<dbReference type="EMBL" id="CM010722">
    <property type="protein sequence ID" value="RZC75430.1"/>
    <property type="molecule type" value="Genomic_DNA"/>
</dbReference>
<evidence type="ECO:0000256" key="8">
    <source>
        <dbReference type="ARBA" id="ARBA00022833"/>
    </source>
</evidence>
<dbReference type="Gramene" id="RZC75430">
    <property type="protein sequence ID" value="RZC75430"/>
    <property type="gene ID" value="C5167_050918"/>
</dbReference>
<keyword evidence="8" id="KW-0862">Zinc</keyword>
<dbReference type="OMA" id="PWVEGIR"/>
<dbReference type="Pfam" id="PF03060">
    <property type="entry name" value="NMO"/>
    <property type="match status" value="1"/>
</dbReference>
<dbReference type="InterPro" id="IPR001424">
    <property type="entry name" value="SOD_Cu_Zn_dom"/>
</dbReference>
<dbReference type="PANTHER" id="PTHR32332">
    <property type="entry name" value="2-NITROPROPANE DIOXYGENASE"/>
    <property type="match status" value="1"/>
</dbReference>
<dbReference type="InterPro" id="IPR013785">
    <property type="entry name" value="Aldolase_TIM"/>
</dbReference>
<evidence type="ECO:0000256" key="7">
    <source>
        <dbReference type="ARBA" id="ARBA00022723"/>
    </source>
</evidence>
<name>A0A4Y7KSU2_PAPSO</name>
<keyword evidence="15" id="KW-1185">Reference proteome</keyword>
<keyword evidence="11" id="KW-0186">Copper</keyword>
<dbReference type="PROSITE" id="PS00332">
    <property type="entry name" value="SOD_CU_ZN_2"/>
    <property type="match status" value="1"/>
</dbReference>
<evidence type="ECO:0000256" key="2">
    <source>
        <dbReference type="ARBA" id="ARBA00001947"/>
    </source>
</evidence>
<comment type="cofactor">
    <cofactor evidence="2">
        <name>Zn(2+)</name>
        <dbReference type="ChEBI" id="CHEBI:29105"/>
    </cofactor>
</comment>
<protein>
    <recommendedName>
        <fullName evidence="4">superoxide dismutase</fullName>
        <ecNumber evidence="4">1.15.1.1</ecNumber>
    </recommendedName>
</protein>
<keyword evidence="7" id="KW-0479">Metal-binding</keyword>
<proteinExistence type="inferred from homology"/>
<dbReference type="Proteomes" id="UP000316621">
    <property type="component" value="Chromosome 8"/>
</dbReference>
<keyword evidence="10" id="KW-0560">Oxidoreductase</keyword>
<dbReference type="FunFam" id="2.60.40.200:FF:000001">
    <property type="entry name" value="Superoxide dismutase [Cu-Zn]"/>
    <property type="match status" value="1"/>
</dbReference>
<dbReference type="InterPro" id="IPR004136">
    <property type="entry name" value="NMO"/>
</dbReference>
<dbReference type="STRING" id="3469.A0A4Y7KSU2"/>
<dbReference type="EC" id="1.15.1.1" evidence="4"/>
<keyword evidence="5" id="KW-0285">Flavoprotein</keyword>
<dbReference type="SUPFAM" id="SSF49329">
    <property type="entry name" value="Cu,Zn superoxide dismutase-like"/>
    <property type="match status" value="1"/>
</dbReference>
<keyword evidence="6" id="KW-0288">FMN</keyword>
<evidence type="ECO:0000259" key="13">
    <source>
        <dbReference type="Pfam" id="PF00080"/>
    </source>
</evidence>
<dbReference type="SUPFAM" id="SSF51412">
    <property type="entry name" value="Inosine monophosphate dehydrogenase (IMPDH)"/>
    <property type="match status" value="1"/>
</dbReference>
<keyword evidence="9" id="KW-0049">Antioxidant</keyword>
<comment type="catalytic activity">
    <reaction evidence="12">
        <text>2 superoxide + 2 H(+) = H2O2 + O2</text>
        <dbReference type="Rhea" id="RHEA:20696"/>
        <dbReference type="ChEBI" id="CHEBI:15378"/>
        <dbReference type="ChEBI" id="CHEBI:15379"/>
        <dbReference type="ChEBI" id="CHEBI:16240"/>
        <dbReference type="ChEBI" id="CHEBI:18421"/>
        <dbReference type="EC" id="1.15.1.1"/>
    </reaction>
</comment>
<evidence type="ECO:0000256" key="12">
    <source>
        <dbReference type="ARBA" id="ARBA00049204"/>
    </source>
</evidence>
<dbReference type="PRINTS" id="PR00068">
    <property type="entry name" value="CUZNDISMTASE"/>
</dbReference>
<evidence type="ECO:0000256" key="3">
    <source>
        <dbReference type="ARBA" id="ARBA00010457"/>
    </source>
</evidence>
<dbReference type="CDD" id="cd04730">
    <property type="entry name" value="NPD_like"/>
    <property type="match status" value="1"/>
</dbReference>
<gene>
    <name evidence="14" type="ORF">C5167_050918</name>
</gene>
<dbReference type="GO" id="GO:0018580">
    <property type="term" value="F:nitronate monooxygenase activity"/>
    <property type="evidence" value="ECO:0007669"/>
    <property type="project" value="InterPro"/>
</dbReference>
<evidence type="ECO:0000256" key="10">
    <source>
        <dbReference type="ARBA" id="ARBA00023002"/>
    </source>
</evidence>
<dbReference type="InterPro" id="IPR036423">
    <property type="entry name" value="SOD-like_Cu/Zn_dom_sf"/>
</dbReference>
<evidence type="ECO:0000256" key="5">
    <source>
        <dbReference type="ARBA" id="ARBA00022630"/>
    </source>
</evidence>
<evidence type="ECO:0000256" key="1">
    <source>
        <dbReference type="ARBA" id="ARBA00001935"/>
    </source>
</evidence>
<evidence type="ECO:0000313" key="15">
    <source>
        <dbReference type="Proteomes" id="UP000316621"/>
    </source>
</evidence>
<feature type="domain" description="Superoxide dismutase copper/zinc binding" evidence="13">
    <location>
        <begin position="361"/>
        <end position="495"/>
    </location>
</feature>
<accession>A0A4Y7KSU2</accession>
<comment type="similarity">
    <text evidence="3">Belongs to the Cu-Zn superoxide dismutase family.</text>
</comment>
<dbReference type="AlphaFoldDB" id="A0A4Y7KSU2"/>
<dbReference type="InterPro" id="IPR018152">
    <property type="entry name" value="SOD_Cu/Zn_BS"/>
</dbReference>
<evidence type="ECO:0000313" key="14">
    <source>
        <dbReference type="EMBL" id="RZC75430.1"/>
    </source>
</evidence>
<reference evidence="14 15" key="1">
    <citation type="journal article" date="2018" name="Science">
        <title>The opium poppy genome and morphinan production.</title>
        <authorList>
            <person name="Guo L."/>
            <person name="Winzer T."/>
            <person name="Yang X."/>
            <person name="Li Y."/>
            <person name="Ning Z."/>
            <person name="He Z."/>
            <person name="Teodor R."/>
            <person name="Lu Y."/>
            <person name="Bowser T.A."/>
            <person name="Graham I.A."/>
            <person name="Ye K."/>
        </authorList>
    </citation>
    <scope>NUCLEOTIDE SEQUENCE [LARGE SCALE GENOMIC DNA]</scope>
    <source>
        <strain evidence="15">cv. HN1</strain>
        <tissue evidence="14">Leaves</tissue>
    </source>
</reference>
<dbReference type="CDD" id="cd00305">
    <property type="entry name" value="Cu-Zn_Superoxide_Dismutase"/>
    <property type="match status" value="1"/>
</dbReference>
<dbReference type="Gene3D" id="2.60.40.200">
    <property type="entry name" value="Superoxide dismutase, copper/zinc binding domain"/>
    <property type="match status" value="1"/>
</dbReference>
<comment type="cofactor">
    <cofactor evidence="1">
        <name>Cu cation</name>
        <dbReference type="ChEBI" id="CHEBI:23378"/>
    </cofactor>
</comment>
<organism evidence="14 15">
    <name type="scientific">Papaver somniferum</name>
    <name type="common">Opium poppy</name>
    <dbReference type="NCBI Taxonomy" id="3469"/>
    <lineage>
        <taxon>Eukaryota</taxon>
        <taxon>Viridiplantae</taxon>
        <taxon>Streptophyta</taxon>
        <taxon>Embryophyta</taxon>
        <taxon>Tracheophyta</taxon>
        <taxon>Spermatophyta</taxon>
        <taxon>Magnoliopsida</taxon>
        <taxon>Ranunculales</taxon>
        <taxon>Papaveraceae</taxon>
        <taxon>Papaveroideae</taxon>
        <taxon>Papaver</taxon>
    </lineage>
</organism>
<dbReference type="GO" id="GO:0046872">
    <property type="term" value="F:metal ion binding"/>
    <property type="evidence" value="ECO:0007669"/>
    <property type="project" value="UniProtKB-KW"/>
</dbReference>
<evidence type="ECO:0000256" key="6">
    <source>
        <dbReference type="ARBA" id="ARBA00022643"/>
    </source>
</evidence>